<dbReference type="Proteomes" id="UP001206067">
    <property type="component" value="Unassembled WGS sequence"/>
</dbReference>
<evidence type="ECO:0000313" key="3">
    <source>
        <dbReference type="EMBL" id="MCR2834605.1"/>
    </source>
</evidence>
<evidence type="ECO:0000256" key="2">
    <source>
        <dbReference type="SAM" id="Phobius"/>
    </source>
</evidence>
<accession>A0ABT1XSH6</accession>
<feature type="compositionally biased region" description="Gly residues" evidence="1">
    <location>
        <begin position="263"/>
        <end position="277"/>
    </location>
</feature>
<feature type="transmembrane region" description="Helical" evidence="2">
    <location>
        <begin position="138"/>
        <end position="157"/>
    </location>
</feature>
<dbReference type="NCBIfam" id="TIGR04222">
    <property type="entry name" value="near_uncomplex"/>
    <property type="match status" value="1"/>
</dbReference>
<protein>
    <submittedName>
        <fullName evidence="3">TIGR04222 domain-containing membrane protein</fullName>
    </submittedName>
</protein>
<dbReference type="RefSeq" id="WP_257596441.1">
    <property type="nucleotide sequence ID" value="NZ_JANKHH010000006.1"/>
</dbReference>
<keyword evidence="4" id="KW-1185">Reference proteome</keyword>
<proteinExistence type="predicted"/>
<keyword evidence="2" id="KW-0472">Membrane</keyword>
<name>A0ABT1XSH6_9SPHN</name>
<keyword evidence="2" id="KW-0812">Transmembrane</keyword>
<evidence type="ECO:0000256" key="1">
    <source>
        <dbReference type="SAM" id="MobiDB-lite"/>
    </source>
</evidence>
<sequence>MTLGLSALSGSTFLLLYIALLAAALGLSLMLGAWMRAEGDDAGTPSEEELAFLSGGKQRFTEAIIARLLAGGSIEVSGEKGFVVTRSDAGTTSAERAITRQAGIVTWQDAAKATAQDADSVLERLETKGWWMGDGAAWQVRLFQVLPFALLFALGLFRQQAGAAQGAPTGYLIGLLALTALIGLFRLFAVDRRTKAGKAVLGGAMQGNDRLRRAPQEHEMGSAVALFGTGVLVGTPFVAMHTMRQASSGDGGGSSDSSSSSDGGSGCGGGGCGGCGG</sequence>
<feature type="transmembrane region" description="Helical" evidence="2">
    <location>
        <begin position="220"/>
        <end position="239"/>
    </location>
</feature>
<dbReference type="EMBL" id="JANKHH010000006">
    <property type="protein sequence ID" value="MCR2834605.1"/>
    <property type="molecule type" value="Genomic_DNA"/>
</dbReference>
<feature type="region of interest" description="Disordered" evidence="1">
    <location>
        <begin position="244"/>
        <end position="277"/>
    </location>
</feature>
<organism evidence="3 4">
    <name type="scientific">Parerythrobacter lacustris</name>
    <dbReference type="NCBI Taxonomy" id="2969984"/>
    <lineage>
        <taxon>Bacteria</taxon>
        <taxon>Pseudomonadati</taxon>
        <taxon>Pseudomonadota</taxon>
        <taxon>Alphaproteobacteria</taxon>
        <taxon>Sphingomonadales</taxon>
        <taxon>Erythrobacteraceae</taxon>
        <taxon>Parerythrobacter</taxon>
    </lineage>
</organism>
<dbReference type="InterPro" id="IPR026467">
    <property type="entry name" value="Ser/Gly_Cys_C_dom"/>
</dbReference>
<feature type="transmembrane region" description="Helical" evidence="2">
    <location>
        <begin position="12"/>
        <end position="35"/>
    </location>
</feature>
<keyword evidence="2" id="KW-1133">Transmembrane helix</keyword>
<feature type="transmembrane region" description="Helical" evidence="2">
    <location>
        <begin position="169"/>
        <end position="189"/>
    </location>
</feature>
<comment type="caution">
    <text evidence="3">The sequence shown here is derived from an EMBL/GenBank/DDBJ whole genome shotgun (WGS) entry which is preliminary data.</text>
</comment>
<evidence type="ECO:0000313" key="4">
    <source>
        <dbReference type="Proteomes" id="UP001206067"/>
    </source>
</evidence>
<reference evidence="3 4" key="1">
    <citation type="submission" date="2022-08" db="EMBL/GenBank/DDBJ databases">
        <title>Polyphasic taxonomy analysis of Qipengyuania sp.RS5-5.</title>
        <authorList>
            <person name="Xamxidin M."/>
            <person name="Wu M."/>
        </authorList>
    </citation>
    <scope>NUCLEOTIDE SEQUENCE [LARGE SCALE GENOMIC DNA]</scope>
    <source>
        <strain evidence="3 4">RS5-5</strain>
    </source>
</reference>
<gene>
    <name evidence="3" type="ORF">NSO95_11665</name>
</gene>